<reference evidence="3" key="1">
    <citation type="journal article" date="2019" name="Int. J. Syst. Evol. Microbiol.">
        <title>The Global Catalogue of Microorganisms (GCM) 10K type strain sequencing project: providing services to taxonomists for standard genome sequencing and annotation.</title>
        <authorList>
            <consortium name="The Broad Institute Genomics Platform"/>
            <consortium name="The Broad Institute Genome Sequencing Center for Infectious Disease"/>
            <person name="Wu L."/>
            <person name="Ma J."/>
        </authorList>
    </citation>
    <scope>NUCLEOTIDE SEQUENCE [LARGE SCALE GENOMIC DNA]</scope>
    <source>
        <strain evidence="3">JCM 4087</strain>
    </source>
</reference>
<dbReference type="RefSeq" id="WP_263341233.1">
    <property type="nucleotide sequence ID" value="NZ_JAGSYH010000007.1"/>
</dbReference>
<accession>A0ABW1EHG6</accession>
<dbReference type="Gene3D" id="3.40.50.1580">
    <property type="entry name" value="Nucleoside phosphorylase domain"/>
    <property type="match status" value="1"/>
</dbReference>
<feature type="domain" description="Nucleoside phosphorylase" evidence="1">
    <location>
        <begin position="11"/>
        <end position="104"/>
    </location>
</feature>
<name>A0ABW1EHG6_9BACT</name>
<evidence type="ECO:0000259" key="1">
    <source>
        <dbReference type="Pfam" id="PF01048"/>
    </source>
</evidence>
<dbReference type="PANTHER" id="PTHR46832">
    <property type="entry name" value="5'-METHYLTHIOADENOSINE/S-ADENOSYLHOMOCYSTEINE NUCLEOSIDASE"/>
    <property type="match status" value="1"/>
</dbReference>
<sequence length="238" mass="26227">MTIDPRPRPIFVAALEREVAALVQNWHTDEKLQSSHIHLYWNDDAVIVCAGMGMHRASLAVEAALQFCPASELISVGWAGACNPRLHIGDVVHPTIVIDVKTGERFFISDPDSTELAEVLVTVATPASATEKERLAISYYAVAVDMEAAAVARLARAHDISFRVIKAVSDESHFEIPDMEQFATPEGQFREAAFGLHVALRPSLWSPVRNMAKSAKLAAERLQLEIRAHIEESRTRPA</sequence>
<organism evidence="2 3">
    <name type="scientific">Acidicapsa dinghuensis</name>
    <dbReference type="NCBI Taxonomy" id="2218256"/>
    <lineage>
        <taxon>Bacteria</taxon>
        <taxon>Pseudomonadati</taxon>
        <taxon>Acidobacteriota</taxon>
        <taxon>Terriglobia</taxon>
        <taxon>Terriglobales</taxon>
        <taxon>Acidobacteriaceae</taxon>
        <taxon>Acidicapsa</taxon>
    </lineage>
</organism>
<keyword evidence="3" id="KW-1185">Reference proteome</keyword>
<dbReference type="PANTHER" id="PTHR46832:SF1">
    <property type="entry name" value="5'-METHYLTHIOADENOSINE_S-ADENOSYLHOMOCYSTEINE NUCLEOSIDASE"/>
    <property type="match status" value="1"/>
</dbReference>
<dbReference type="Pfam" id="PF01048">
    <property type="entry name" value="PNP_UDP_1"/>
    <property type="match status" value="2"/>
</dbReference>
<dbReference type="InterPro" id="IPR000845">
    <property type="entry name" value="Nucleoside_phosphorylase_d"/>
</dbReference>
<dbReference type="SUPFAM" id="SSF53167">
    <property type="entry name" value="Purine and uridine phosphorylases"/>
    <property type="match status" value="1"/>
</dbReference>
<comment type="caution">
    <text evidence="2">The sequence shown here is derived from an EMBL/GenBank/DDBJ whole genome shotgun (WGS) entry which is preliminary data.</text>
</comment>
<proteinExistence type="predicted"/>
<feature type="domain" description="Nucleoside phosphorylase" evidence="1">
    <location>
        <begin position="125"/>
        <end position="184"/>
    </location>
</feature>
<dbReference type="InterPro" id="IPR035994">
    <property type="entry name" value="Nucleoside_phosphorylase_sf"/>
</dbReference>
<protein>
    <submittedName>
        <fullName evidence="2">Phosphorylase</fullName>
    </submittedName>
</protein>
<dbReference type="EMBL" id="JBHSPH010000004">
    <property type="protein sequence ID" value="MFC5863439.1"/>
    <property type="molecule type" value="Genomic_DNA"/>
</dbReference>
<gene>
    <name evidence="2" type="ORF">ACFPT7_14130</name>
</gene>
<evidence type="ECO:0000313" key="2">
    <source>
        <dbReference type="EMBL" id="MFC5863439.1"/>
    </source>
</evidence>
<dbReference type="Proteomes" id="UP001596091">
    <property type="component" value="Unassembled WGS sequence"/>
</dbReference>
<evidence type="ECO:0000313" key="3">
    <source>
        <dbReference type="Proteomes" id="UP001596091"/>
    </source>
</evidence>